<dbReference type="AlphaFoldDB" id="A0A9W7CV43"/>
<feature type="compositionally biased region" description="Basic and acidic residues" evidence="1">
    <location>
        <begin position="8"/>
        <end position="19"/>
    </location>
</feature>
<comment type="caution">
    <text evidence="2">The sequence shown here is derived from an EMBL/GenBank/DDBJ whole genome shotgun (WGS) entry which is preliminary data.</text>
</comment>
<keyword evidence="3" id="KW-1185">Reference proteome</keyword>
<gene>
    <name evidence="2" type="ORF">Pfra01_001198700</name>
</gene>
<evidence type="ECO:0000313" key="3">
    <source>
        <dbReference type="Proteomes" id="UP001165121"/>
    </source>
</evidence>
<protein>
    <submittedName>
        <fullName evidence="2">Unnamed protein product</fullName>
    </submittedName>
</protein>
<sequence>MSSVVNYGKEKTAGGRHESICSSGSPEEFEALWQQTPFGEAQKKKVKGQLQSPTSGMEKEVEATAAALKDANMDDTAEEETSTKKSGEPSVAKENGEVSTEEVNDAGDTAK</sequence>
<name>A0A9W7CV43_9STRA</name>
<accession>A0A9W7CV43</accession>
<dbReference type="EMBL" id="BSXT01001191">
    <property type="protein sequence ID" value="GMF39823.1"/>
    <property type="molecule type" value="Genomic_DNA"/>
</dbReference>
<feature type="region of interest" description="Disordered" evidence="1">
    <location>
        <begin position="1"/>
        <end position="111"/>
    </location>
</feature>
<dbReference type="Proteomes" id="UP001165121">
    <property type="component" value="Unassembled WGS sequence"/>
</dbReference>
<evidence type="ECO:0000256" key="1">
    <source>
        <dbReference type="SAM" id="MobiDB-lite"/>
    </source>
</evidence>
<reference evidence="2" key="1">
    <citation type="submission" date="2023-04" db="EMBL/GenBank/DDBJ databases">
        <title>Phytophthora fragariaefolia NBRC 109709.</title>
        <authorList>
            <person name="Ichikawa N."/>
            <person name="Sato H."/>
            <person name="Tonouchi N."/>
        </authorList>
    </citation>
    <scope>NUCLEOTIDE SEQUENCE</scope>
    <source>
        <strain evidence="2">NBRC 109709</strain>
    </source>
</reference>
<proteinExistence type="predicted"/>
<evidence type="ECO:0000313" key="2">
    <source>
        <dbReference type="EMBL" id="GMF39823.1"/>
    </source>
</evidence>
<organism evidence="2 3">
    <name type="scientific">Phytophthora fragariaefolia</name>
    <dbReference type="NCBI Taxonomy" id="1490495"/>
    <lineage>
        <taxon>Eukaryota</taxon>
        <taxon>Sar</taxon>
        <taxon>Stramenopiles</taxon>
        <taxon>Oomycota</taxon>
        <taxon>Peronosporomycetes</taxon>
        <taxon>Peronosporales</taxon>
        <taxon>Peronosporaceae</taxon>
        <taxon>Phytophthora</taxon>
    </lineage>
</organism>